<dbReference type="InterPro" id="IPR032675">
    <property type="entry name" value="LRR_dom_sf"/>
</dbReference>
<proteinExistence type="predicted"/>
<keyword evidence="4" id="KW-1185">Reference proteome</keyword>
<accession>A0AA39MWA5</accession>
<reference evidence="3" key="1">
    <citation type="submission" date="2023-06" db="EMBL/GenBank/DDBJ databases">
        <authorList>
            <consortium name="Lawrence Berkeley National Laboratory"/>
            <person name="Ahrendt S."/>
            <person name="Sahu N."/>
            <person name="Indic B."/>
            <person name="Wong-Bajracharya J."/>
            <person name="Merenyi Z."/>
            <person name="Ke H.-M."/>
            <person name="Monk M."/>
            <person name="Kocsube S."/>
            <person name="Drula E."/>
            <person name="Lipzen A."/>
            <person name="Balint B."/>
            <person name="Henrissat B."/>
            <person name="Andreopoulos B."/>
            <person name="Martin F.M."/>
            <person name="Harder C.B."/>
            <person name="Rigling D."/>
            <person name="Ford K.L."/>
            <person name="Foster G.D."/>
            <person name="Pangilinan J."/>
            <person name="Papanicolaou A."/>
            <person name="Barry K."/>
            <person name="LaButti K."/>
            <person name="Viragh M."/>
            <person name="Koriabine M."/>
            <person name="Yan M."/>
            <person name="Riley R."/>
            <person name="Champramary S."/>
            <person name="Plett K.L."/>
            <person name="Tsai I.J."/>
            <person name="Slot J."/>
            <person name="Sipos G."/>
            <person name="Plett J."/>
            <person name="Nagy L.G."/>
            <person name="Grigoriev I.V."/>
        </authorList>
    </citation>
    <scope>NUCLEOTIDE SEQUENCE</scope>
    <source>
        <strain evidence="3">CCBAS 213</strain>
    </source>
</reference>
<protein>
    <recommendedName>
        <fullName evidence="2">F-box domain-containing protein</fullName>
    </recommendedName>
</protein>
<dbReference type="Gene3D" id="1.20.1280.50">
    <property type="match status" value="1"/>
</dbReference>
<dbReference type="GeneID" id="85361579"/>
<organism evidence="3 4">
    <name type="scientific">Armillaria tabescens</name>
    <name type="common">Ringless honey mushroom</name>
    <name type="synonym">Agaricus tabescens</name>
    <dbReference type="NCBI Taxonomy" id="1929756"/>
    <lineage>
        <taxon>Eukaryota</taxon>
        <taxon>Fungi</taxon>
        <taxon>Dikarya</taxon>
        <taxon>Basidiomycota</taxon>
        <taxon>Agaricomycotina</taxon>
        <taxon>Agaricomycetes</taxon>
        <taxon>Agaricomycetidae</taxon>
        <taxon>Agaricales</taxon>
        <taxon>Marasmiineae</taxon>
        <taxon>Physalacriaceae</taxon>
        <taxon>Desarmillaria</taxon>
    </lineage>
</organism>
<feature type="domain" description="F-box" evidence="2">
    <location>
        <begin position="57"/>
        <end position="120"/>
    </location>
</feature>
<evidence type="ECO:0000313" key="4">
    <source>
        <dbReference type="Proteomes" id="UP001175211"/>
    </source>
</evidence>
<dbReference type="Gene3D" id="3.80.10.10">
    <property type="entry name" value="Ribonuclease Inhibitor"/>
    <property type="match status" value="1"/>
</dbReference>
<dbReference type="InterPro" id="IPR001810">
    <property type="entry name" value="F-box_dom"/>
</dbReference>
<dbReference type="Pfam" id="PF12937">
    <property type="entry name" value="F-box-like"/>
    <property type="match status" value="1"/>
</dbReference>
<comment type="caution">
    <text evidence="3">The sequence shown here is derived from an EMBL/GenBank/DDBJ whole genome shotgun (WGS) entry which is preliminary data.</text>
</comment>
<feature type="region of interest" description="Disordered" evidence="1">
    <location>
        <begin position="536"/>
        <end position="566"/>
    </location>
</feature>
<sequence length="617" mass="70465">MTPSMVHLSSEELMDALMQRIQKHASKWDTAKIDAMEKRLQTAAAVVRGARNSHQPINRIPPELLAVIFSMTQHHLPGFLPLVGKGSDYTKGRDWLRLLEVCRHWRGVAATFHSLWATIDNDHMPLTFLKRSSESLLTVVIGLKKAHFDQHYLAKMMEALPRIRELHIDFCHSGSHLESSITLTNGAPNLVSLSLLPNHHPHTAVGVSSKLSKLFMGEMPKLKQLCLGYFTSWPQEYFKDLTHLCLYEQDTFTRPSTSDFLDFLESSPRLEKLALVDAGPTRYISDDLPLVPIDRVVALDHLNEINMNASNGIAYITRLLSHLALPEQTNMFFWGQPLVQQQEELSSLLPSDISHLQNMQNIQEYRLIESGNDRRPSPDIVAVINGVLFIRGNFALAQLATIPLKFPLNNVKRLLFNTNRCSPRHAHGNFDTISRMWRVAFEHMPSVEVITIRSDDMHKAKVILEGLYPRGPEKLAPCPLLTSLRIEKYAADISTFLAFYIAVLAEERRSIESVEIVSLNRPPKRWRDTWSGSSWVPPYGSDSDDESEVDGCEDDQDETGETMLQSDGLEALRRRVKNVNQMKRTNSYTHWTPKEWPTQTYLWKKEYDTRRISSLGW</sequence>
<name>A0AA39MWA5_ARMTA</name>
<dbReference type="SUPFAM" id="SSF52047">
    <property type="entry name" value="RNI-like"/>
    <property type="match status" value="1"/>
</dbReference>
<dbReference type="Proteomes" id="UP001175211">
    <property type="component" value="Unassembled WGS sequence"/>
</dbReference>
<dbReference type="RefSeq" id="XP_060326534.1">
    <property type="nucleotide sequence ID" value="XM_060478031.1"/>
</dbReference>
<evidence type="ECO:0000313" key="3">
    <source>
        <dbReference type="EMBL" id="KAK0448429.1"/>
    </source>
</evidence>
<evidence type="ECO:0000256" key="1">
    <source>
        <dbReference type="SAM" id="MobiDB-lite"/>
    </source>
</evidence>
<dbReference type="AlphaFoldDB" id="A0AA39MWA5"/>
<gene>
    <name evidence="3" type="ORF">EV420DRAFT_1647330</name>
</gene>
<evidence type="ECO:0000259" key="2">
    <source>
        <dbReference type="Pfam" id="PF12937"/>
    </source>
</evidence>
<feature type="compositionally biased region" description="Acidic residues" evidence="1">
    <location>
        <begin position="542"/>
        <end position="560"/>
    </location>
</feature>
<dbReference type="EMBL" id="JAUEPS010000041">
    <property type="protein sequence ID" value="KAK0448429.1"/>
    <property type="molecule type" value="Genomic_DNA"/>
</dbReference>